<dbReference type="SMART" id="SM00278">
    <property type="entry name" value="HhH1"/>
    <property type="match status" value="2"/>
</dbReference>
<feature type="compositionally biased region" description="Acidic residues" evidence="1">
    <location>
        <begin position="1"/>
        <end position="10"/>
    </location>
</feature>
<dbReference type="PANTHER" id="PTHR21180">
    <property type="entry name" value="ENDONUCLEASE/EXONUCLEASE/PHOSPHATASE FAMILY DOMAIN-CONTAINING PROTEIN 1"/>
    <property type="match status" value="1"/>
</dbReference>
<feature type="compositionally biased region" description="Low complexity" evidence="1">
    <location>
        <begin position="126"/>
        <end position="140"/>
    </location>
</feature>
<evidence type="ECO:0000313" key="4">
    <source>
        <dbReference type="EMBL" id="MFC5380055.1"/>
    </source>
</evidence>
<dbReference type="Pfam" id="PF12836">
    <property type="entry name" value="HHH_3"/>
    <property type="match status" value="1"/>
</dbReference>
<dbReference type="InterPro" id="IPR010994">
    <property type="entry name" value="RuvA_2-like"/>
</dbReference>
<feature type="domain" description="Helix-hairpin-helix DNA-binding motif class 1" evidence="3">
    <location>
        <begin position="248"/>
        <end position="267"/>
    </location>
</feature>
<reference evidence="5" key="1">
    <citation type="journal article" date="2019" name="Int. J. Syst. Evol. Microbiol.">
        <title>The Global Catalogue of Microorganisms (GCM) 10K type strain sequencing project: providing services to taxonomists for standard genome sequencing and annotation.</title>
        <authorList>
            <consortium name="The Broad Institute Genomics Platform"/>
            <consortium name="The Broad Institute Genome Sequencing Center for Infectious Disease"/>
            <person name="Wu L."/>
            <person name="Ma J."/>
        </authorList>
    </citation>
    <scope>NUCLEOTIDE SEQUENCE [LARGE SCALE GENOMIC DNA]</scope>
    <source>
        <strain evidence="5">CCUG 43114</strain>
    </source>
</reference>
<dbReference type="RefSeq" id="WP_340271363.1">
    <property type="nucleotide sequence ID" value="NZ_JBBEOG010000011.1"/>
</dbReference>
<feature type="transmembrane region" description="Helical" evidence="2">
    <location>
        <begin position="70"/>
        <end position="93"/>
    </location>
</feature>
<dbReference type="Proteomes" id="UP001596122">
    <property type="component" value="Unassembled WGS sequence"/>
</dbReference>
<keyword evidence="2" id="KW-0472">Membrane</keyword>
<feature type="domain" description="Helix-hairpin-helix DNA-binding motif class 1" evidence="3">
    <location>
        <begin position="278"/>
        <end position="297"/>
    </location>
</feature>
<protein>
    <submittedName>
        <fullName evidence="4">Helix-hairpin-helix domain-containing protein</fullName>
    </submittedName>
</protein>
<keyword evidence="2" id="KW-1133">Transmembrane helix</keyword>
<comment type="caution">
    <text evidence="4">The sequence shown here is derived from an EMBL/GenBank/DDBJ whole genome shotgun (WGS) entry which is preliminary data.</text>
</comment>
<evidence type="ECO:0000313" key="5">
    <source>
        <dbReference type="Proteomes" id="UP001596122"/>
    </source>
</evidence>
<dbReference type="Pfam" id="PF10531">
    <property type="entry name" value="SLBB"/>
    <property type="match status" value="1"/>
</dbReference>
<sequence length="300" mass="29257">MTRGQDEDEDPFGRLARRLGERGLTAGPSPGGGRHTATAASDEPSPAPAPYAGVDAVAPRPRPSWRVTGLPRGVVVAVVALVVVVVVLLAGLVGDRGGVVSAAAPGSPSEAGAAAVSGVPAVTPAVGAPSGPAPAEVPGAPAAPDPPAVAADAEVLVHVDGAVAEPGVVRLRTGDRVADAVEAAGGVVAGADTRLVNLARPVVDGELVVVPTEGEQPVAVPGPGAVTDPTARTSGPPGVLDLNAADVAALDALPGIGPVLAERVVAHREEVGPFGSVDELADVSGIGPSVLEQVRDLVTV</sequence>
<organism evidence="4 5">
    <name type="scientific">Aquipuribacter nitratireducens</name>
    <dbReference type="NCBI Taxonomy" id="650104"/>
    <lineage>
        <taxon>Bacteria</taxon>
        <taxon>Bacillati</taxon>
        <taxon>Actinomycetota</taxon>
        <taxon>Actinomycetes</taxon>
        <taxon>Micrococcales</taxon>
        <taxon>Intrasporangiaceae</taxon>
        <taxon>Aquipuribacter</taxon>
    </lineage>
</organism>
<keyword evidence="2" id="KW-0812">Transmembrane</keyword>
<dbReference type="EMBL" id="JBHSLD010000004">
    <property type="protein sequence ID" value="MFC5380055.1"/>
    <property type="molecule type" value="Genomic_DNA"/>
</dbReference>
<dbReference type="SUPFAM" id="SSF47781">
    <property type="entry name" value="RuvA domain 2-like"/>
    <property type="match status" value="1"/>
</dbReference>
<feature type="region of interest" description="Disordered" evidence="1">
    <location>
        <begin position="126"/>
        <end position="146"/>
    </location>
</feature>
<name>A0ABW0GLQ3_9MICO</name>
<dbReference type="InterPro" id="IPR019554">
    <property type="entry name" value="Soluble_ligand-bd"/>
</dbReference>
<dbReference type="InterPro" id="IPR003583">
    <property type="entry name" value="Hlx-hairpin-Hlx_DNA-bd_motif"/>
</dbReference>
<accession>A0ABW0GLQ3</accession>
<dbReference type="Gene3D" id="3.10.560.10">
    <property type="entry name" value="Outer membrane lipoprotein wza domain like"/>
    <property type="match status" value="1"/>
</dbReference>
<dbReference type="Gene3D" id="1.10.150.320">
    <property type="entry name" value="Photosystem II 12 kDa extrinsic protein"/>
    <property type="match status" value="1"/>
</dbReference>
<evidence type="ECO:0000256" key="1">
    <source>
        <dbReference type="SAM" id="MobiDB-lite"/>
    </source>
</evidence>
<proteinExistence type="predicted"/>
<dbReference type="PANTHER" id="PTHR21180:SF32">
    <property type="entry name" value="ENDONUCLEASE_EXONUCLEASE_PHOSPHATASE FAMILY DOMAIN-CONTAINING PROTEIN 1"/>
    <property type="match status" value="1"/>
</dbReference>
<gene>
    <name evidence="4" type="ORF">ACFPJ6_04565</name>
</gene>
<evidence type="ECO:0000256" key="2">
    <source>
        <dbReference type="SAM" id="Phobius"/>
    </source>
</evidence>
<dbReference type="InterPro" id="IPR051675">
    <property type="entry name" value="Endo/Exo/Phosphatase_dom_1"/>
</dbReference>
<evidence type="ECO:0000259" key="3">
    <source>
        <dbReference type="SMART" id="SM00278"/>
    </source>
</evidence>
<feature type="region of interest" description="Disordered" evidence="1">
    <location>
        <begin position="1"/>
        <end position="55"/>
    </location>
</feature>
<keyword evidence="5" id="KW-1185">Reference proteome</keyword>